<gene>
    <name evidence="2" type="ORF">FSB75_06190</name>
</gene>
<proteinExistence type="predicted"/>
<dbReference type="OrthoDB" id="662072at2"/>
<organism evidence="2 3">
    <name type="scientific">Flavisolibacter ginsenosidimutans</name>
    <dbReference type="NCBI Taxonomy" id="661481"/>
    <lineage>
        <taxon>Bacteria</taxon>
        <taxon>Pseudomonadati</taxon>
        <taxon>Bacteroidota</taxon>
        <taxon>Chitinophagia</taxon>
        <taxon>Chitinophagales</taxon>
        <taxon>Chitinophagaceae</taxon>
        <taxon>Flavisolibacter</taxon>
    </lineage>
</organism>
<dbReference type="AlphaFoldDB" id="A0A5B8UHA9"/>
<name>A0A5B8UHA9_9BACT</name>
<dbReference type="SUPFAM" id="SSF52833">
    <property type="entry name" value="Thioredoxin-like"/>
    <property type="match status" value="1"/>
</dbReference>
<evidence type="ECO:0000313" key="2">
    <source>
        <dbReference type="EMBL" id="QEC55509.1"/>
    </source>
</evidence>
<dbReference type="KEGG" id="fgg:FSB75_06190"/>
<keyword evidence="3" id="KW-1185">Reference proteome</keyword>
<sequence>MPLVIFGETFRMKILLAFCFAALSFSAFAQTDTIAPAYKRFPFLPPLQLLLADSTKFTKDDLAKNKQTLIVLFSPECEHCQHEAEMLYAGREMLDKIQIVMITTYPIYRMKEFAENYGLNNMKNVVVTKDPHYLMIPFYDVRNFPFMAFYDKKGKLIGTFQGTATIEKILEKFKGK</sequence>
<dbReference type="Proteomes" id="UP000321204">
    <property type="component" value="Chromosome"/>
</dbReference>
<feature type="chain" id="PRO_5023145700" evidence="1">
    <location>
        <begin position="30"/>
        <end position="176"/>
    </location>
</feature>
<evidence type="ECO:0000256" key="1">
    <source>
        <dbReference type="SAM" id="SignalP"/>
    </source>
</evidence>
<accession>A0A5B8UHA9</accession>
<protein>
    <submittedName>
        <fullName evidence="2">Redoxin domain-containing protein</fullName>
    </submittedName>
</protein>
<evidence type="ECO:0000313" key="3">
    <source>
        <dbReference type="Proteomes" id="UP000321204"/>
    </source>
</evidence>
<keyword evidence="1" id="KW-0732">Signal</keyword>
<dbReference type="Gene3D" id="3.40.30.10">
    <property type="entry name" value="Glutaredoxin"/>
    <property type="match status" value="1"/>
</dbReference>
<dbReference type="InterPro" id="IPR036249">
    <property type="entry name" value="Thioredoxin-like_sf"/>
</dbReference>
<reference evidence="2 3" key="1">
    <citation type="journal article" date="2015" name="Int. J. Syst. Evol. Microbiol.">
        <title>Flavisolibacter ginsenosidimutans sp. nov., with ginsenoside-converting activity isolated from soil used for cultivating ginseng.</title>
        <authorList>
            <person name="Zhao Y."/>
            <person name="Liu Q."/>
            <person name="Kang M.S."/>
            <person name="Jin F."/>
            <person name="Yu H."/>
            <person name="Im W.T."/>
        </authorList>
    </citation>
    <scope>NUCLEOTIDE SEQUENCE [LARGE SCALE GENOMIC DNA]</scope>
    <source>
        <strain evidence="2 3">Gsoil 636</strain>
    </source>
</reference>
<dbReference type="EMBL" id="CP042433">
    <property type="protein sequence ID" value="QEC55509.1"/>
    <property type="molecule type" value="Genomic_DNA"/>
</dbReference>
<feature type="signal peptide" evidence="1">
    <location>
        <begin position="1"/>
        <end position="29"/>
    </location>
</feature>